<name>A0A3M7QRD2_BRAPC</name>
<evidence type="ECO:0000313" key="2">
    <source>
        <dbReference type="Proteomes" id="UP000276133"/>
    </source>
</evidence>
<comment type="caution">
    <text evidence="1">The sequence shown here is derived from an EMBL/GenBank/DDBJ whole genome shotgun (WGS) entry which is preliminary data.</text>
</comment>
<gene>
    <name evidence="1" type="ORF">BpHYR1_025983</name>
</gene>
<dbReference type="AlphaFoldDB" id="A0A3M7QRD2"/>
<evidence type="ECO:0000313" key="1">
    <source>
        <dbReference type="EMBL" id="RNA13644.1"/>
    </source>
</evidence>
<proteinExistence type="predicted"/>
<keyword evidence="2" id="KW-1185">Reference proteome</keyword>
<sequence>MIHSYFKTNDNYENKLITRLTNNSVEGWFSHLKNNILQKRKFFEHYSEKKDILDDKKEKLTKIEKELEEKWIDKNSKVKREKGFYYQKLTKF</sequence>
<organism evidence="1 2">
    <name type="scientific">Brachionus plicatilis</name>
    <name type="common">Marine rotifer</name>
    <name type="synonym">Brachionus muelleri</name>
    <dbReference type="NCBI Taxonomy" id="10195"/>
    <lineage>
        <taxon>Eukaryota</taxon>
        <taxon>Metazoa</taxon>
        <taxon>Spiralia</taxon>
        <taxon>Gnathifera</taxon>
        <taxon>Rotifera</taxon>
        <taxon>Eurotatoria</taxon>
        <taxon>Monogononta</taxon>
        <taxon>Pseudotrocha</taxon>
        <taxon>Ploima</taxon>
        <taxon>Brachionidae</taxon>
        <taxon>Brachionus</taxon>
    </lineage>
</organism>
<reference evidence="1 2" key="1">
    <citation type="journal article" date="2018" name="Sci. Rep.">
        <title>Genomic signatures of local adaptation to the degree of environmental predictability in rotifers.</title>
        <authorList>
            <person name="Franch-Gras L."/>
            <person name="Hahn C."/>
            <person name="Garcia-Roger E.M."/>
            <person name="Carmona M.J."/>
            <person name="Serra M."/>
            <person name="Gomez A."/>
        </authorList>
    </citation>
    <scope>NUCLEOTIDE SEQUENCE [LARGE SCALE GENOMIC DNA]</scope>
    <source>
        <strain evidence="1">HYR1</strain>
    </source>
</reference>
<protein>
    <submittedName>
        <fullName evidence="1">Uncharacterized protein</fullName>
    </submittedName>
</protein>
<dbReference type="Proteomes" id="UP000276133">
    <property type="component" value="Unassembled WGS sequence"/>
</dbReference>
<dbReference type="EMBL" id="REGN01005354">
    <property type="protein sequence ID" value="RNA13644.1"/>
    <property type="molecule type" value="Genomic_DNA"/>
</dbReference>
<accession>A0A3M7QRD2</accession>